<name>A0A8X7BHI8_TRICX</name>
<organism evidence="2 3">
    <name type="scientific">Trichonephila clavipes</name>
    <name type="common">Golden silk orbweaver</name>
    <name type="synonym">Nephila clavipes</name>
    <dbReference type="NCBI Taxonomy" id="2585209"/>
    <lineage>
        <taxon>Eukaryota</taxon>
        <taxon>Metazoa</taxon>
        <taxon>Ecdysozoa</taxon>
        <taxon>Arthropoda</taxon>
        <taxon>Chelicerata</taxon>
        <taxon>Arachnida</taxon>
        <taxon>Araneae</taxon>
        <taxon>Araneomorphae</taxon>
        <taxon>Entelegynae</taxon>
        <taxon>Araneoidea</taxon>
        <taxon>Nephilidae</taxon>
        <taxon>Trichonephila</taxon>
    </lineage>
</organism>
<dbReference type="AlphaFoldDB" id="A0A8X7BHI8"/>
<evidence type="ECO:0000259" key="1">
    <source>
        <dbReference type="Pfam" id="PF14529"/>
    </source>
</evidence>
<dbReference type="InterPro" id="IPR036691">
    <property type="entry name" value="Endo/exonu/phosph_ase_sf"/>
</dbReference>
<protein>
    <submittedName>
        <fullName evidence="2">Probable RNA-directed DNA polymerase from transposon X-element</fullName>
    </submittedName>
</protein>
<dbReference type="Pfam" id="PF14529">
    <property type="entry name" value="Exo_endo_phos_2"/>
    <property type="match status" value="1"/>
</dbReference>
<comment type="caution">
    <text evidence="2">The sequence shown here is derived from an EMBL/GenBank/DDBJ whole genome shotgun (WGS) entry which is preliminary data.</text>
</comment>
<keyword evidence="3" id="KW-1185">Reference proteome</keyword>
<gene>
    <name evidence="2" type="primary">X-element ORF2</name>
    <name evidence="2" type="ORF">TNCV_2620881</name>
</gene>
<dbReference type="Proteomes" id="UP000887159">
    <property type="component" value="Unassembled WGS sequence"/>
</dbReference>
<evidence type="ECO:0000313" key="3">
    <source>
        <dbReference type="Proteomes" id="UP000887159"/>
    </source>
</evidence>
<dbReference type="PANTHER" id="PTHR33273">
    <property type="entry name" value="DOMAIN-CONTAINING PROTEIN, PUTATIVE-RELATED"/>
    <property type="match status" value="1"/>
</dbReference>
<proteinExistence type="predicted"/>
<dbReference type="PANTHER" id="PTHR33273:SF4">
    <property type="entry name" value="ENDONUCLEASE_EXONUCLEASE_PHOSPHATASE DOMAIN-CONTAINING PROTEIN"/>
    <property type="match status" value="1"/>
</dbReference>
<dbReference type="GO" id="GO:0003964">
    <property type="term" value="F:RNA-directed DNA polymerase activity"/>
    <property type="evidence" value="ECO:0007669"/>
    <property type="project" value="UniProtKB-KW"/>
</dbReference>
<reference evidence="2" key="1">
    <citation type="submission" date="2020-08" db="EMBL/GenBank/DDBJ databases">
        <title>Multicomponent nature underlies the extraordinary mechanical properties of spider dragline silk.</title>
        <authorList>
            <person name="Kono N."/>
            <person name="Nakamura H."/>
            <person name="Mori M."/>
            <person name="Yoshida Y."/>
            <person name="Ohtoshi R."/>
            <person name="Malay A.D."/>
            <person name="Moran D.A.P."/>
            <person name="Tomita M."/>
            <person name="Numata K."/>
            <person name="Arakawa K."/>
        </authorList>
    </citation>
    <scope>NUCLEOTIDE SEQUENCE</scope>
</reference>
<dbReference type="Gene3D" id="3.60.10.10">
    <property type="entry name" value="Endonuclease/exonuclease/phosphatase"/>
    <property type="match status" value="1"/>
</dbReference>
<accession>A0A8X7BHI8</accession>
<keyword evidence="2" id="KW-0695">RNA-directed DNA polymerase</keyword>
<keyword evidence="2" id="KW-0548">Nucleotidyltransferase</keyword>
<dbReference type="SUPFAM" id="SSF56219">
    <property type="entry name" value="DNase I-like"/>
    <property type="match status" value="1"/>
</dbReference>
<keyword evidence="2" id="KW-0808">Transferase</keyword>
<dbReference type="InterPro" id="IPR005135">
    <property type="entry name" value="Endo/exonuclease/phosphatase"/>
</dbReference>
<feature type="domain" description="Endonuclease/exonuclease/phosphatase" evidence="1">
    <location>
        <begin position="84"/>
        <end position="196"/>
    </location>
</feature>
<dbReference type="EMBL" id="BMAU01021401">
    <property type="protein sequence ID" value="GFY31951.1"/>
    <property type="molecule type" value="Genomic_DNA"/>
</dbReference>
<evidence type="ECO:0000313" key="2">
    <source>
        <dbReference type="EMBL" id="GFY31951.1"/>
    </source>
</evidence>
<sequence>MFGAVWSNLALAPITPKVTHSLTRPCIPFNLPNYSTYRTDRRTHRGGGTAILIKNSIEHNSIMIHTDAVETTAIEIKGPNHKFTICSIYKPPSASTPNFIQDLKKIFRNRNQCLVVGDFNAKHRSWNHSSRNTVPGNALFNFARNNGLIISAPSDPTIIPSQQNRHPAIIDLGLSRGLSSITVESRCELTSDHNPVHFVVHFNFNNSHIPNCKSITNWNKYQDILATTIAGNPPISNIEDIEHAIENFNLNIHTAINQSSKFLPAKQAFTLVPLPIRLKIREKNRLRKFWQDTRYPPAKSAMNRLTREIRKDMLLIKRRNWDAALVESGDSPNDIHKFIARMNRKPVSYPPLLGSQGLVFGTREKADLFVDALEDSFQENRTPYDDDHIDEVDRVVRRFLRRNTPAAHPPHFSK</sequence>